<dbReference type="InterPro" id="IPR020846">
    <property type="entry name" value="MFS_dom"/>
</dbReference>
<dbReference type="PROSITE" id="PS50850">
    <property type="entry name" value="MFS"/>
    <property type="match status" value="1"/>
</dbReference>
<dbReference type="PANTHER" id="PTHR23507:SF1">
    <property type="entry name" value="FI18259P1-RELATED"/>
    <property type="match status" value="1"/>
</dbReference>
<dbReference type="GO" id="GO:0016020">
    <property type="term" value="C:membrane"/>
    <property type="evidence" value="ECO:0007669"/>
    <property type="project" value="UniProtKB-SubCell"/>
</dbReference>
<feature type="transmembrane region" description="Helical" evidence="5">
    <location>
        <begin position="199"/>
        <end position="223"/>
    </location>
</feature>
<evidence type="ECO:0000256" key="3">
    <source>
        <dbReference type="ARBA" id="ARBA00022989"/>
    </source>
</evidence>
<feature type="transmembrane region" description="Helical" evidence="5">
    <location>
        <begin position="74"/>
        <end position="96"/>
    </location>
</feature>
<dbReference type="Proteomes" id="UP001152320">
    <property type="component" value="Chromosome 3"/>
</dbReference>
<dbReference type="Pfam" id="PF07690">
    <property type="entry name" value="MFS_1"/>
    <property type="match status" value="1"/>
</dbReference>
<keyword evidence="4 5" id="KW-0472">Membrane</keyword>
<dbReference type="PANTHER" id="PTHR23507">
    <property type="entry name" value="ZGC:174356"/>
    <property type="match status" value="1"/>
</dbReference>
<feature type="transmembrane region" description="Helical" evidence="5">
    <location>
        <begin position="284"/>
        <end position="303"/>
    </location>
</feature>
<reference evidence="7" key="1">
    <citation type="submission" date="2021-10" db="EMBL/GenBank/DDBJ databases">
        <title>Tropical sea cucumber genome reveals ecological adaptation and Cuvierian tubules defense mechanism.</title>
        <authorList>
            <person name="Chen T."/>
        </authorList>
    </citation>
    <scope>NUCLEOTIDE SEQUENCE</scope>
    <source>
        <strain evidence="7">Nanhai2018</strain>
        <tissue evidence="7">Muscle</tissue>
    </source>
</reference>
<feature type="transmembrane region" description="Helical" evidence="5">
    <location>
        <begin position="174"/>
        <end position="193"/>
    </location>
</feature>
<proteinExistence type="predicted"/>
<evidence type="ECO:0000256" key="5">
    <source>
        <dbReference type="SAM" id="Phobius"/>
    </source>
</evidence>
<keyword evidence="8" id="KW-1185">Reference proteome</keyword>
<keyword evidence="3 5" id="KW-1133">Transmembrane helix</keyword>
<evidence type="ECO:0000313" key="8">
    <source>
        <dbReference type="Proteomes" id="UP001152320"/>
    </source>
</evidence>
<dbReference type="Gene3D" id="1.20.1250.20">
    <property type="entry name" value="MFS general substrate transporter like domains"/>
    <property type="match status" value="1"/>
</dbReference>
<evidence type="ECO:0000256" key="2">
    <source>
        <dbReference type="ARBA" id="ARBA00022692"/>
    </source>
</evidence>
<name>A0A9Q1CIZ8_HOLLE</name>
<sequence length="498" mass="54752">MADGWRCFRCIAAARNVITVEPVLFLYMLGSFLQFTAVQQLIRYKVCVINYNDTVLCNNLTGHKEEEDEVIKQASHWIIILNVALTVPSVISSLFLGSWSDAVGRKSIILLPTVGTIIYCGFLIVSAAFTYLSVWIIIAGQAILGATGAFAILTSAVFSYLGDVTTKENRTLRFGILESMTFLGSFVGNATGGVIIDRYGYITCFIFIISCEVVIIVYVVVWLKESVSQYGRQGMTERIEVSVEADLGQVEVKNKCIELLRVDHFKKAVLVIFQKRPQKRRLQIIFLVVCLFIFELVGTVFQFSGARDTTVLYVTKEPLSWNATLVGLFLGLKNLSSGFGLLCVLPLVHFIGLGDPIIAAGSTVVRMCGYILMAFARTTTVMFLVIVPMAVSGIPAACTRAMLSKLVLTSEQGSLFSFAAAVETTTTFLGSFIFNAIFPATLDILQGGFIYLLMAAMLVVPVILLLWVRDLKKYDNTYQIQEEAVEGKTPSATSSILS</sequence>
<evidence type="ECO:0000256" key="1">
    <source>
        <dbReference type="ARBA" id="ARBA00004141"/>
    </source>
</evidence>
<feature type="transmembrane region" description="Helical" evidence="5">
    <location>
        <begin position="415"/>
        <end position="437"/>
    </location>
</feature>
<accession>A0A9Q1CIZ8</accession>
<dbReference type="InterPro" id="IPR011701">
    <property type="entry name" value="MFS"/>
</dbReference>
<dbReference type="InterPro" id="IPR036259">
    <property type="entry name" value="MFS_trans_sf"/>
</dbReference>
<dbReference type="GO" id="GO:0022857">
    <property type="term" value="F:transmembrane transporter activity"/>
    <property type="evidence" value="ECO:0007669"/>
    <property type="project" value="InterPro"/>
</dbReference>
<feature type="transmembrane region" description="Helical" evidence="5">
    <location>
        <begin position="449"/>
        <end position="468"/>
    </location>
</feature>
<dbReference type="EMBL" id="JAIZAY010000003">
    <property type="protein sequence ID" value="KAJ8045334.1"/>
    <property type="molecule type" value="Genomic_DNA"/>
</dbReference>
<comment type="caution">
    <text evidence="7">The sequence shown here is derived from an EMBL/GenBank/DDBJ whole genome shotgun (WGS) entry which is preliminary data.</text>
</comment>
<dbReference type="SUPFAM" id="SSF103473">
    <property type="entry name" value="MFS general substrate transporter"/>
    <property type="match status" value="1"/>
</dbReference>
<organism evidence="7 8">
    <name type="scientific">Holothuria leucospilota</name>
    <name type="common">Black long sea cucumber</name>
    <name type="synonym">Mertensiothuria leucospilota</name>
    <dbReference type="NCBI Taxonomy" id="206669"/>
    <lineage>
        <taxon>Eukaryota</taxon>
        <taxon>Metazoa</taxon>
        <taxon>Echinodermata</taxon>
        <taxon>Eleutherozoa</taxon>
        <taxon>Echinozoa</taxon>
        <taxon>Holothuroidea</taxon>
        <taxon>Aspidochirotacea</taxon>
        <taxon>Aspidochirotida</taxon>
        <taxon>Holothuriidae</taxon>
        <taxon>Holothuria</taxon>
    </lineage>
</organism>
<evidence type="ECO:0000256" key="4">
    <source>
        <dbReference type="ARBA" id="ARBA00023136"/>
    </source>
</evidence>
<dbReference type="AlphaFoldDB" id="A0A9Q1CIZ8"/>
<feature type="transmembrane region" description="Helical" evidence="5">
    <location>
        <begin position="382"/>
        <end position="403"/>
    </location>
</feature>
<comment type="subcellular location">
    <subcellularLocation>
        <location evidence="1">Membrane</location>
        <topology evidence="1">Multi-pass membrane protein</topology>
    </subcellularLocation>
</comment>
<gene>
    <name evidence="7" type="ORF">HOLleu_08323</name>
</gene>
<keyword evidence="2 5" id="KW-0812">Transmembrane</keyword>
<evidence type="ECO:0000259" key="6">
    <source>
        <dbReference type="PROSITE" id="PS50850"/>
    </source>
</evidence>
<dbReference type="OrthoDB" id="3026777at2759"/>
<evidence type="ECO:0000313" key="7">
    <source>
        <dbReference type="EMBL" id="KAJ8045334.1"/>
    </source>
</evidence>
<feature type="domain" description="Major facilitator superfamily (MFS) profile" evidence="6">
    <location>
        <begin position="23"/>
        <end position="473"/>
    </location>
</feature>
<feature type="transmembrane region" description="Helical" evidence="5">
    <location>
        <begin position="135"/>
        <end position="162"/>
    </location>
</feature>
<protein>
    <submittedName>
        <fullName evidence="7">Solute carrier family 46 member 3</fullName>
    </submittedName>
</protein>
<feature type="transmembrane region" description="Helical" evidence="5">
    <location>
        <begin position="108"/>
        <end position="129"/>
    </location>
</feature>